<proteinExistence type="predicted"/>
<accession>A0ACD5ZKZ9</accession>
<dbReference type="EnsemblPlants" id="AVESA.00010b.r2.6DG1171810.1">
    <property type="protein sequence ID" value="AVESA.00010b.r2.6DG1171810.1.CDS"/>
    <property type="gene ID" value="AVESA.00010b.r2.6DG1171810"/>
</dbReference>
<protein>
    <submittedName>
        <fullName evidence="1">Uncharacterized protein</fullName>
    </submittedName>
</protein>
<evidence type="ECO:0000313" key="1">
    <source>
        <dbReference type="EnsemblPlants" id="AVESA.00010b.r2.6DG1171810.1.CDS"/>
    </source>
</evidence>
<sequence length="435" mass="45308">MSSVTQILLLLLLTLAVGSLKAEAVCGQPQVSPSSSNGATARLSHRYGPCSPAPSTEEPTITELLRSDQLRANYVQRKFSAGNNGANGLQPSDLTVPTTLGSALDTLQYVITVGIGSPVVTQTMIVDTGSDVSWVYCRSSAGSTLFDPSKSTTYAPFSCSAAECAQLGTRGNGCSNSECQYVVEYVEGSNNTGTYGADTLTLTDSETVDNFQFGCRQDEGVMPDTTDGLMGLGGGAQSLVSQTAATYGEAFSYCFPPTNNSTGFLTLGAEDGTSGFVSTPMVRFANVPTFYGVLLQDIAVEGTLLGIPPSVFSDRSVMNSGTIISRLPPVAYAALSAAFKAHMTRYTPAPPRSILDTCFDFTGLDSVTVPSISLVFEGAVVDLDVNGILIASCLAFAATTTPDGVPSIIGNVQQRTFEVLLDVGQSVVGFRSGAC</sequence>
<organism evidence="1 2">
    <name type="scientific">Avena sativa</name>
    <name type="common">Oat</name>
    <dbReference type="NCBI Taxonomy" id="4498"/>
    <lineage>
        <taxon>Eukaryota</taxon>
        <taxon>Viridiplantae</taxon>
        <taxon>Streptophyta</taxon>
        <taxon>Embryophyta</taxon>
        <taxon>Tracheophyta</taxon>
        <taxon>Spermatophyta</taxon>
        <taxon>Magnoliopsida</taxon>
        <taxon>Liliopsida</taxon>
        <taxon>Poales</taxon>
        <taxon>Poaceae</taxon>
        <taxon>BOP clade</taxon>
        <taxon>Pooideae</taxon>
        <taxon>Poodae</taxon>
        <taxon>Poeae</taxon>
        <taxon>Poeae Chloroplast Group 1 (Aveneae type)</taxon>
        <taxon>Aveninae</taxon>
        <taxon>Avena</taxon>
    </lineage>
</organism>
<keyword evidence="2" id="KW-1185">Reference proteome</keyword>
<reference evidence="1" key="1">
    <citation type="submission" date="2021-05" db="EMBL/GenBank/DDBJ databases">
        <authorList>
            <person name="Scholz U."/>
            <person name="Mascher M."/>
            <person name="Fiebig A."/>
        </authorList>
    </citation>
    <scope>NUCLEOTIDE SEQUENCE [LARGE SCALE GENOMIC DNA]</scope>
</reference>
<dbReference type="Proteomes" id="UP001732700">
    <property type="component" value="Chromosome 6D"/>
</dbReference>
<name>A0ACD5ZKZ9_AVESA</name>
<reference evidence="1" key="2">
    <citation type="submission" date="2025-09" db="UniProtKB">
        <authorList>
            <consortium name="EnsemblPlants"/>
        </authorList>
    </citation>
    <scope>IDENTIFICATION</scope>
</reference>
<evidence type="ECO:0000313" key="2">
    <source>
        <dbReference type="Proteomes" id="UP001732700"/>
    </source>
</evidence>